<dbReference type="SUPFAM" id="SSF52540">
    <property type="entry name" value="P-loop containing nucleoside triphosphate hydrolases"/>
    <property type="match status" value="1"/>
</dbReference>
<dbReference type="EMBL" id="JARTLI010000002">
    <property type="protein sequence ID" value="MED5050682.1"/>
    <property type="molecule type" value="Genomic_DNA"/>
</dbReference>
<dbReference type="Gene3D" id="3.40.50.300">
    <property type="entry name" value="P-loop containing nucleotide triphosphate hydrolases"/>
    <property type="match status" value="1"/>
</dbReference>
<gene>
    <name evidence="1" type="ORF">P9850_02200</name>
</gene>
<proteinExistence type="predicted"/>
<dbReference type="RefSeq" id="WP_328216922.1">
    <property type="nucleotide sequence ID" value="NZ_JARTLI010000002.1"/>
</dbReference>
<keyword evidence="1" id="KW-0547">Nucleotide-binding</keyword>
<sequence length="718" mass="81197">MTLKITPDNRLNNQNAEELARTMCIYTSPLERWNGKGFDAPLFLSFETVLEKENTCFYVTVPSSQTALARKSIESAWPKVAVEETADPLTDRPNLTATLSYERHYMFSLRVDRRTLGALPSVLETICSMEKGEKIYIQVLATPAHRDWFMGAVEAYELFKKGDMPRKWKFDKKTVGRATMKALAHTAYGAASIMSELITGEELEPLKLDGGERAMILRDGRLSEATLSKTKGDAYEVQIRVAVVCPDNAKAQSLLRMVTMAFRDLDGDNMLVADSSNPEKTFRRMKERKIALVAQKDYFSIAELSRLYLLPTAEYQEKYHIPNIAQLEVEVPSVFTKGGMYFGEVTHKKQTLSVYHPINNHDILCLPRVYIGGMGSGKTRGAAANFVVEAVQNGFGALAIDPAKGEIYKEVSSFLPAEQIIHIRLGQQLIALDWREVAHSPKAKNRLANTILGFFDQADLEAGGQTSRFLRAAVMGMQMGRLNEILRIFQDASYRNEVIGMMPDTIHKVTLLQYHEQSEARQNQILSPILNRLDTILGDEYLAECMEVEEGIDMVELMSQKKAVIIDVPKSELGSEAVNLIINLLCTKIDLAMTLRKKDHPFFILLDEPHQFLRSVRIWKSAAVESRKWRVGYCWFFHSWDQLPNDLIEIIKSAGPHYTIYASSKKTFRDLAEEIAPFTIEDGIRLKQWHAINVLRSSEGMQKPFIAKMAVPPSKRIP</sequence>
<name>A0ABD5IQY4_9BACL</name>
<dbReference type="Proteomes" id="UP001339962">
    <property type="component" value="Unassembled WGS sequence"/>
</dbReference>
<evidence type="ECO:0000313" key="1">
    <source>
        <dbReference type="EMBL" id="MED5050682.1"/>
    </source>
</evidence>
<reference evidence="1 2" key="1">
    <citation type="submission" date="2023-03" db="EMBL/GenBank/DDBJ databases">
        <title>Bacillus Genome Sequencing.</title>
        <authorList>
            <person name="Dunlap C."/>
        </authorList>
    </citation>
    <scope>NUCLEOTIDE SEQUENCE [LARGE SCALE GENOMIC DNA]</scope>
    <source>
        <strain evidence="1 2">NRS-38</strain>
    </source>
</reference>
<keyword evidence="1" id="KW-0067">ATP-binding</keyword>
<dbReference type="InterPro" id="IPR027417">
    <property type="entry name" value="P-loop_NTPase"/>
</dbReference>
<dbReference type="AlphaFoldDB" id="A0ABD5IQY4"/>
<organism evidence="1 2">
    <name type="scientific">Anoxybacteroides rupiense</name>
    <dbReference type="NCBI Taxonomy" id="311460"/>
    <lineage>
        <taxon>Bacteria</taxon>
        <taxon>Bacillati</taxon>
        <taxon>Bacillota</taxon>
        <taxon>Bacilli</taxon>
        <taxon>Bacillales</taxon>
        <taxon>Anoxybacillaceae</taxon>
        <taxon>Anoxybacteroides</taxon>
    </lineage>
</organism>
<protein>
    <submittedName>
        <fullName evidence="1">ATP-binding protein</fullName>
    </submittedName>
</protein>
<accession>A0ABD5IQY4</accession>
<comment type="caution">
    <text evidence="1">The sequence shown here is derived from an EMBL/GenBank/DDBJ whole genome shotgun (WGS) entry which is preliminary data.</text>
</comment>
<dbReference type="GO" id="GO:0005524">
    <property type="term" value="F:ATP binding"/>
    <property type="evidence" value="ECO:0007669"/>
    <property type="project" value="UniProtKB-KW"/>
</dbReference>
<evidence type="ECO:0000313" key="2">
    <source>
        <dbReference type="Proteomes" id="UP001339962"/>
    </source>
</evidence>